<feature type="transmembrane region" description="Helical" evidence="2">
    <location>
        <begin position="297"/>
        <end position="320"/>
    </location>
</feature>
<keyword evidence="5" id="KW-1185">Reference proteome</keyword>
<proteinExistence type="predicted"/>
<dbReference type="OrthoDB" id="7912at2759"/>
<feature type="transmembrane region" description="Helical" evidence="2">
    <location>
        <begin position="226"/>
        <end position="246"/>
    </location>
</feature>
<feature type="transmembrane region" description="Helical" evidence="2">
    <location>
        <begin position="327"/>
        <end position="350"/>
    </location>
</feature>
<name>M2X656_GALSU</name>
<feature type="chain" id="PRO_5004028425" evidence="3">
    <location>
        <begin position="33"/>
        <end position="510"/>
    </location>
</feature>
<dbReference type="RefSeq" id="XP_005708500.1">
    <property type="nucleotide sequence ID" value="XM_005708443.1"/>
</dbReference>
<keyword evidence="2" id="KW-1133">Transmembrane helix</keyword>
<keyword evidence="2" id="KW-0812">Transmembrane</keyword>
<dbReference type="Proteomes" id="UP000030680">
    <property type="component" value="Unassembled WGS sequence"/>
</dbReference>
<accession>M2X656</accession>
<feature type="coiled-coil region" evidence="1">
    <location>
        <begin position="125"/>
        <end position="152"/>
    </location>
</feature>
<keyword evidence="3" id="KW-0732">Signal</keyword>
<dbReference type="Gramene" id="EME31980">
    <property type="protein sequence ID" value="EME31980"/>
    <property type="gene ID" value="Gasu_07270"/>
</dbReference>
<dbReference type="GeneID" id="17090583"/>
<gene>
    <name evidence="4" type="ORF">Gasu_07270</name>
</gene>
<dbReference type="EMBL" id="KB454488">
    <property type="protein sequence ID" value="EME31980.1"/>
    <property type="molecule type" value="Genomic_DNA"/>
</dbReference>
<evidence type="ECO:0000256" key="2">
    <source>
        <dbReference type="SAM" id="Phobius"/>
    </source>
</evidence>
<protein>
    <submittedName>
        <fullName evidence="4">Uncharacterized protein</fullName>
    </submittedName>
</protein>
<feature type="transmembrane region" description="Helical" evidence="2">
    <location>
        <begin position="258"/>
        <end position="277"/>
    </location>
</feature>
<feature type="coiled-coil region" evidence="1">
    <location>
        <begin position="62"/>
        <end position="89"/>
    </location>
</feature>
<organism evidence="4 5">
    <name type="scientific">Galdieria sulphuraria</name>
    <name type="common">Red alga</name>
    <dbReference type="NCBI Taxonomy" id="130081"/>
    <lineage>
        <taxon>Eukaryota</taxon>
        <taxon>Rhodophyta</taxon>
        <taxon>Bangiophyceae</taxon>
        <taxon>Galdieriales</taxon>
        <taxon>Galdieriaceae</taxon>
        <taxon>Galdieria</taxon>
    </lineage>
</organism>
<feature type="signal peptide" evidence="3">
    <location>
        <begin position="1"/>
        <end position="32"/>
    </location>
</feature>
<dbReference type="KEGG" id="gsl:Gasu_07270"/>
<feature type="transmembrane region" description="Helical" evidence="2">
    <location>
        <begin position="356"/>
        <end position="380"/>
    </location>
</feature>
<reference evidence="5" key="1">
    <citation type="journal article" date="2013" name="Science">
        <title>Gene transfer from bacteria and archaea facilitated evolution of an extremophilic eukaryote.</title>
        <authorList>
            <person name="Schonknecht G."/>
            <person name="Chen W.H."/>
            <person name="Ternes C.M."/>
            <person name="Barbier G.G."/>
            <person name="Shrestha R.P."/>
            <person name="Stanke M."/>
            <person name="Brautigam A."/>
            <person name="Baker B.J."/>
            <person name="Banfield J.F."/>
            <person name="Garavito R.M."/>
            <person name="Carr K."/>
            <person name="Wilkerson C."/>
            <person name="Rensing S.A."/>
            <person name="Gagneul D."/>
            <person name="Dickenson N.E."/>
            <person name="Oesterhelt C."/>
            <person name="Lercher M.J."/>
            <person name="Weber A.P."/>
        </authorList>
    </citation>
    <scope>NUCLEOTIDE SEQUENCE [LARGE SCALE GENOMIC DNA]</scope>
    <source>
        <strain evidence="5">074W</strain>
    </source>
</reference>
<sequence length="510" mass="59789">MSLCGLTCLVFFKWLIVLLTVFLFSGIQVAHSNELINSEESAFDSFSTSKIINMDMSSPQIIRQLQRERKELLHKLDKQRSNLQLIKMERSFDIQRKHEKEAEESYLLDLETELDKRIAELQPIIDTLFQRRKKLEENVEILSKEVRFLQQTTGQYSSELNQWFDYQVETLNPTAQKLVKKSRDMARKTWQNLLSAVDANKILTDHVASEFDRYFHVREKSMETGVLFYLLILIPIICFVRFLLHFTQMAKSQISCKTLILCISSYQISTCIMFYLFSLVSGMDPLVLIQRHYENVLGIFVMTTMMSLLVLGGCFCILYWRQRYQNALSSLFGIGSIMFHFYGCILKPALMDDPLAAIGSIYLIYCSILYFITVDFLPLASWNFHQNFQKWFVVTKIRPKKLYCAICENRKYFWSQFGCISSQKLLNDVIKIHWRIRDKVYKCSIEIGRLLTKLNKFITKKRKSVTYSLFCSQSPKLMAIATSSPNSISTCKYTHYERSLLLRRENSSNR</sequence>
<evidence type="ECO:0000313" key="5">
    <source>
        <dbReference type="Proteomes" id="UP000030680"/>
    </source>
</evidence>
<evidence type="ECO:0000256" key="1">
    <source>
        <dbReference type="SAM" id="Coils"/>
    </source>
</evidence>
<evidence type="ECO:0000313" key="4">
    <source>
        <dbReference type="EMBL" id="EME31980.1"/>
    </source>
</evidence>
<evidence type="ECO:0000256" key="3">
    <source>
        <dbReference type="SAM" id="SignalP"/>
    </source>
</evidence>
<keyword evidence="1" id="KW-0175">Coiled coil</keyword>
<dbReference type="AlphaFoldDB" id="M2X656"/>
<keyword evidence="2" id="KW-0472">Membrane</keyword>